<dbReference type="EC" id="1.1.1.47" evidence="3"/>
<keyword evidence="4" id="KW-1185">Reference proteome</keyword>
<dbReference type="Proteomes" id="UP001216390">
    <property type="component" value="Chromosome"/>
</dbReference>
<dbReference type="RefSeq" id="WP_272735608.1">
    <property type="nucleotide sequence ID" value="NZ_CP116942.1"/>
</dbReference>
<keyword evidence="2 3" id="KW-0560">Oxidoreductase</keyword>
<evidence type="ECO:0000256" key="1">
    <source>
        <dbReference type="ARBA" id="ARBA00006484"/>
    </source>
</evidence>
<comment type="similarity">
    <text evidence="1">Belongs to the short-chain dehydrogenases/reductases (SDR) family.</text>
</comment>
<dbReference type="NCBIfam" id="NF005559">
    <property type="entry name" value="PRK07231.1"/>
    <property type="match status" value="1"/>
</dbReference>
<dbReference type="Gene3D" id="3.40.50.720">
    <property type="entry name" value="NAD(P)-binding Rossmann-like Domain"/>
    <property type="match status" value="1"/>
</dbReference>
<dbReference type="PROSITE" id="PS00061">
    <property type="entry name" value="ADH_SHORT"/>
    <property type="match status" value="1"/>
</dbReference>
<evidence type="ECO:0000313" key="4">
    <source>
        <dbReference type="Proteomes" id="UP001216390"/>
    </source>
</evidence>
<proteinExistence type="inferred from homology"/>
<dbReference type="AlphaFoldDB" id="A0AAF0BUH3"/>
<dbReference type="PANTHER" id="PTHR42820:SF1">
    <property type="entry name" value="SHORT-CHAIN DEHYDROGENASE_REDUCTASE FAMILY PROTEIN"/>
    <property type="match status" value="1"/>
</dbReference>
<accession>A0AAF0BUH3</accession>
<evidence type="ECO:0000256" key="2">
    <source>
        <dbReference type="ARBA" id="ARBA00023002"/>
    </source>
</evidence>
<protein>
    <submittedName>
        <fullName evidence="3">Glucose 1-dehydrogenase</fullName>
        <ecNumber evidence="3">1.1.1.47</ecNumber>
    </submittedName>
</protein>
<dbReference type="Pfam" id="PF13561">
    <property type="entry name" value="adh_short_C2"/>
    <property type="match status" value="1"/>
</dbReference>
<sequence>MGRLDGKVAIVTGAARGQGEAEARLFAAEGAKVVVADVLADEAAAVAADIGDAARAVTLDITDEAAWQQVVADTEEAWGPVTTLVNNAGILDFNAVDRYDADRFRTVLEVNVVGAFLGIKSVTPSMARSGNGSIVNISSNGGMEGLPFLSAYSTSKWALRGLSRSAAIELGRKGIRVNTVHPGGIDTPMTRFDGSDNSTSAFYQNLPIKRVGTVDDVAPVVLFLASDEAGYVTGAEYAVDGGHLAGDAAVLSQIPGA</sequence>
<organism evidence="3 4">
    <name type="scientific">Iamia majanohamensis</name>
    <dbReference type="NCBI Taxonomy" id="467976"/>
    <lineage>
        <taxon>Bacteria</taxon>
        <taxon>Bacillati</taxon>
        <taxon>Actinomycetota</taxon>
        <taxon>Acidimicrobiia</taxon>
        <taxon>Acidimicrobiales</taxon>
        <taxon>Iamiaceae</taxon>
        <taxon>Iamia</taxon>
    </lineage>
</organism>
<dbReference type="KEGG" id="ima:PO878_16405"/>
<dbReference type="GO" id="GO:0047936">
    <property type="term" value="F:glucose 1-dehydrogenase [NAD(P)+] activity"/>
    <property type="evidence" value="ECO:0007669"/>
    <property type="project" value="UniProtKB-EC"/>
</dbReference>
<name>A0AAF0BUH3_9ACTN</name>
<dbReference type="InterPro" id="IPR036291">
    <property type="entry name" value="NAD(P)-bd_dom_sf"/>
</dbReference>
<dbReference type="SUPFAM" id="SSF51735">
    <property type="entry name" value="NAD(P)-binding Rossmann-fold domains"/>
    <property type="match status" value="1"/>
</dbReference>
<dbReference type="EMBL" id="CP116942">
    <property type="protein sequence ID" value="WCO66083.1"/>
    <property type="molecule type" value="Genomic_DNA"/>
</dbReference>
<dbReference type="FunFam" id="3.40.50.720:FF:000084">
    <property type="entry name" value="Short-chain dehydrogenase reductase"/>
    <property type="match status" value="1"/>
</dbReference>
<dbReference type="PANTHER" id="PTHR42820">
    <property type="entry name" value="SHORT-CHAIN DEHYDROGENASE REDUCTASE"/>
    <property type="match status" value="1"/>
</dbReference>
<evidence type="ECO:0000313" key="3">
    <source>
        <dbReference type="EMBL" id="WCO66083.1"/>
    </source>
</evidence>
<dbReference type="PRINTS" id="PR00081">
    <property type="entry name" value="GDHRDH"/>
</dbReference>
<reference evidence="3" key="1">
    <citation type="submission" date="2023-01" db="EMBL/GenBank/DDBJ databases">
        <title>The diversity of Class Acidimicrobiia in South China Sea sediment environments and the proposal of Iamia marina sp. nov., a novel species of the genus Iamia.</title>
        <authorList>
            <person name="He Y."/>
            <person name="Tian X."/>
        </authorList>
    </citation>
    <scope>NUCLEOTIDE SEQUENCE</scope>
    <source>
        <strain evidence="3">DSM 19957</strain>
    </source>
</reference>
<dbReference type="InterPro" id="IPR002347">
    <property type="entry name" value="SDR_fam"/>
</dbReference>
<dbReference type="InterPro" id="IPR020904">
    <property type="entry name" value="Sc_DH/Rdtase_CS"/>
</dbReference>
<dbReference type="PRINTS" id="PR00080">
    <property type="entry name" value="SDRFAMILY"/>
</dbReference>
<gene>
    <name evidence="3" type="ORF">PO878_16405</name>
</gene>